<sequence length="448" mass="48930">MADDQTADRRTKVLAWGSNLFDQIPRDKDDGTSQSSILQDAASVVAVCTYQTVCRSKSGKIKAYGEAPSLVEKACRDLLQDTKVDDRLVFVGHDIFEAILDVKSDRCCFLRYAEDDEEEGGRYEMIEGCGWETAAVDGRGRCMALDLEGRVYLFDSVAMFRITTGQSEAAITAREAARFTAHPCAEGSPAKEAKAPAPLPKFDKISAGNAHFALLSHSSRTPSPVWIFGDARFGAIPMQPFSHTTLVGKLPLTKAKGKSPSSDLPTTDVRYLMPVPYFSPHEGFPSRIANISAGSRHNLVLTSGGDLYGWGWNEDSPLLPFDSSPTNQGWDTNIVSEPTLIPLPSAPKDELSLTAIAASNGRSFGITTEGQLVIAGSNEFGCLGLDKDLGGAEKKPRFEREFSQIKKEYECVNGWQVHPSWKEGEEIRRVMRVDATMLATFITVETTA</sequence>
<protein>
    <submittedName>
        <fullName evidence="1">Uncharacterized protein</fullName>
    </submittedName>
</protein>
<keyword evidence="2" id="KW-1185">Reference proteome</keyword>
<dbReference type="RefSeq" id="XP_012193170.1">
    <property type="nucleotide sequence ID" value="XM_012337780.1"/>
</dbReference>
<proteinExistence type="predicted"/>
<gene>
    <name evidence="1" type="ORF">PHSY_007186</name>
</gene>
<accession>R9PDX7</accession>
<name>R9PDX7_PSEHS</name>
<dbReference type="STRING" id="1305764.R9PDX7"/>
<dbReference type="Pfam" id="PF13540">
    <property type="entry name" value="RCC1_2"/>
    <property type="match status" value="1"/>
</dbReference>
<dbReference type="AlphaFoldDB" id="R9PDX7"/>
<dbReference type="OrthoDB" id="5370059at2759"/>
<evidence type="ECO:0000313" key="1">
    <source>
        <dbReference type="EMBL" id="GAC99583.1"/>
    </source>
</evidence>
<dbReference type="InterPro" id="IPR051553">
    <property type="entry name" value="Ran_GTPase-activating"/>
</dbReference>
<dbReference type="SUPFAM" id="SSF50985">
    <property type="entry name" value="RCC1/BLIP-II"/>
    <property type="match status" value="1"/>
</dbReference>
<evidence type="ECO:0000313" key="2">
    <source>
        <dbReference type="Proteomes" id="UP000014071"/>
    </source>
</evidence>
<dbReference type="PANTHER" id="PTHR45982">
    <property type="entry name" value="REGULATOR OF CHROMOSOME CONDENSATION"/>
    <property type="match status" value="1"/>
</dbReference>
<dbReference type="eggNOG" id="KOG1426">
    <property type="taxonomic scope" value="Eukaryota"/>
</dbReference>
<dbReference type="InterPro" id="IPR009091">
    <property type="entry name" value="RCC1/BLIP-II"/>
</dbReference>
<dbReference type="PANTHER" id="PTHR45982:SF1">
    <property type="entry name" value="REGULATOR OF CHROMOSOME CONDENSATION"/>
    <property type="match status" value="1"/>
</dbReference>
<dbReference type="HOGENOM" id="CLU_611282_0_0_1"/>
<dbReference type="Gene3D" id="2.130.10.30">
    <property type="entry name" value="Regulator of chromosome condensation 1/beta-lactamase-inhibitor protein II"/>
    <property type="match status" value="1"/>
</dbReference>
<organism evidence="1 2">
    <name type="scientific">Pseudozyma hubeiensis (strain SY62)</name>
    <name type="common">Yeast</name>
    <dbReference type="NCBI Taxonomy" id="1305764"/>
    <lineage>
        <taxon>Eukaryota</taxon>
        <taxon>Fungi</taxon>
        <taxon>Dikarya</taxon>
        <taxon>Basidiomycota</taxon>
        <taxon>Ustilaginomycotina</taxon>
        <taxon>Ustilaginomycetes</taxon>
        <taxon>Ustilaginales</taxon>
        <taxon>Ustilaginaceae</taxon>
        <taxon>Pseudozyma</taxon>
    </lineage>
</organism>
<dbReference type="EMBL" id="DF238831">
    <property type="protein sequence ID" value="GAC99583.1"/>
    <property type="molecule type" value="Genomic_DNA"/>
</dbReference>
<dbReference type="Proteomes" id="UP000014071">
    <property type="component" value="Unassembled WGS sequence"/>
</dbReference>
<reference evidence="2" key="1">
    <citation type="journal article" date="2013" name="Genome Announc.">
        <title>Draft genome sequence of the basidiomycetous yeast-like fungus Pseudozyma hubeiensis SY62, which produces an abundant amount of the biosurfactant mannosylerythritol lipids.</title>
        <authorList>
            <person name="Konishi M."/>
            <person name="Hatada Y."/>
            <person name="Horiuchi J."/>
        </authorList>
    </citation>
    <scope>NUCLEOTIDE SEQUENCE [LARGE SCALE GENOMIC DNA]</scope>
    <source>
        <strain evidence="2">SY62</strain>
    </source>
</reference>
<dbReference type="GeneID" id="24112449"/>